<dbReference type="Proteomes" id="UP000186437">
    <property type="component" value="Unassembled WGS sequence"/>
</dbReference>
<evidence type="ECO:0000313" key="4">
    <source>
        <dbReference type="Proteomes" id="UP000255213"/>
    </source>
</evidence>
<reference evidence="1" key="1">
    <citation type="submission" date="2016-12" db="EMBL/GenBank/DDBJ databases">
        <authorList>
            <person name="Song W.-J."/>
            <person name="Kurnit D.M."/>
        </authorList>
    </citation>
    <scope>NUCLEOTIDE SEQUENCE [LARGE SCALE GENOMIC DNA]</scope>
    <source>
        <strain evidence="1">ATCC 51725</strain>
    </source>
</reference>
<dbReference type="RefSeq" id="WP_075099907.1">
    <property type="nucleotide sequence ID" value="NZ_MSJL01000058.1"/>
</dbReference>
<organism evidence="1 3">
    <name type="scientific">Streptococcus acidominimus</name>
    <dbReference type="NCBI Taxonomy" id="1326"/>
    <lineage>
        <taxon>Bacteria</taxon>
        <taxon>Bacillati</taxon>
        <taxon>Bacillota</taxon>
        <taxon>Bacilli</taxon>
        <taxon>Lactobacillales</taxon>
        <taxon>Streptococcaceae</taxon>
        <taxon>Streptococcus</taxon>
    </lineage>
</organism>
<reference evidence="2 4" key="3">
    <citation type="submission" date="2018-06" db="EMBL/GenBank/DDBJ databases">
        <authorList>
            <consortium name="Pathogen Informatics"/>
            <person name="Doyle S."/>
        </authorList>
    </citation>
    <scope>NUCLEOTIDE SEQUENCE [LARGE SCALE GENOMIC DNA]</scope>
    <source>
        <strain evidence="2 4">NCTC12957</strain>
    </source>
</reference>
<proteinExistence type="predicted"/>
<dbReference type="OrthoDB" id="9947532at2"/>
<name>A0A1Q8EB95_STRAI</name>
<dbReference type="EMBL" id="UHEN01000003">
    <property type="protein sequence ID" value="SUN41055.1"/>
    <property type="molecule type" value="Genomic_DNA"/>
</dbReference>
<gene>
    <name evidence="1" type="ORF">BU200_09415</name>
    <name evidence="2" type="ORF">NCTC12957_02268</name>
</gene>
<evidence type="ECO:0000313" key="3">
    <source>
        <dbReference type="Proteomes" id="UP000186437"/>
    </source>
</evidence>
<dbReference type="EMBL" id="MSJL01000058">
    <property type="protein sequence ID" value="OLF49061.1"/>
    <property type="molecule type" value="Genomic_DNA"/>
</dbReference>
<evidence type="ECO:0000313" key="1">
    <source>
        <dbReference type="EMBL" id="OLF49061.1"/>
    </source>
</evidence>
<protein>
    <submittedName>
        <fullName evidence="1">Uncharacterized protein</fullName>
    </submittedName>
</protein>
<dbReference type="AlphaFoldDB" id="A0A1Q8EB95"/>
<evidence type="ECO:0000313" key="2">
    <source>
        <dbReference type="EMBL" id="SUN41055.1"/>
    </source>
</evidence>
<accession>A0A1Q8EB95</accession>
<reference evidence="3" key="2">
    <citation type="submission" date="2016-12" db="EMBL/GenBank/DDBJ databases">
        <authorList>
            <person name="Gulvik C.A."/>
        </authorList>
    </citation>
    <scope>NUCLEOTIDE SEQUENCE [LARGE SCALE GENOMIC DNA]</scope>
    <source>
        <strain evidence="3">ATCC 51725</strain>
    </source>
</reference>
<keyword evidence="3" id="KW-1185">Reference proteome</keyword>
<dbReference type="Proteomes" id="UP000255213">
    <property type="component" value="Unassembled WGS sequence"/>
</dbReference>
<sequence>MTNEEYIKASEAFFIRYSEHRAKLALAEGKTDLETLIQSLANAETTIANLLRVLNQIGIPYYNNNTLQPNIKKLIKVLDVDGIYSDIFKPSNNPLDDEG</sequence>